<keyword evidence="2" id="KW-1185">Reference proteome</keyword>
<dbReference type="HOGENOM" id="CLU_3421108_0_0_5"/>
<organism evidence="1 2">
    <name type="scientific">Salipiger bermudensis (strain DSM 26914 / JCM 13377 / KCTC 12554 / HTCC2601)</name>
    <name type="common">Pelagibaca bermudensis</name>
    <dbReference type="NCBI Taxonomy" id="314265"/>
    <lineage>
        <taxon>Bacteria</taxon>
        <taxon>Pseudomonadati</taxon>
        <taxon>Pseudomonadota</taxon>
        <taxon>Alphaproteobacteria</taxon>
        <taxon>Rhodobacterales</taxon>
        <taxon>Roseobacteraceae</taxon>
        <taxon>Salipiger</taxon>
    </lineage>
</organism>
<dbReference type="AlphaFoldDB" id="Q0FWJ4"/>
<proteinExistence type="predicted"/>
<accession>Q0FWJ4</accession>
<sequence>MPDPWVQSLPVKSWRWPAPPLGKV</sequence>
<evidence type="ECO:0000313" key="2">
    <source>
        <dbReference type="Proteomes" id="UP000006230"/>
    </source>
</evidence>
<evidence type="ECO:0000313" key="1">
    <source>
        <dbReference type="EMBL" id="EAU48558.1"/>
    </source>
</evidence>
<gene>
    <name evidence="1" type="ORF">R2601_03258</name>
</gene>
<reference evidence="1 2" key="1">
    <citation type="journal article" date="2010" name="J. Bacteriol.">
        <title>Genome sequences of Pelagibaca bermudensis HTCC2601T and Maritimibacter alkaliphilus HTCC2654T, the type strains of two marine Roseobacter genera.</title>
        <authorList>
            <person name="Thrash J.C."/>
            <person name="Cho J.C."/>
            <person name="Ferriera S."/>
            <person name="Johnson J."/>
            <person name="Vergin K.L."/>
            <person name="Giovannoni S.J."/>
        </authorList>
    </citation>
    <scope>NUCLEOTIDE SEQUENCE [LARGE SCALE GENOMIC DNA]</scope>
    <source>
        <strain evidence="2">DSM 26914 / JCM 13377 / KCTC 12554 / HTCC2601</strain>
    </source>
</reference>
<protein>
    <submittedName>
        <fullName evidence="1">Uncharacterized protein</fullName>
    </submittedName>
</protein>
<dbReference type="Proteomes" id="UP000006230">
    <property type="component" value="Unassembled WGS sequence"/>
</dbReference>
<dbReference type="EMBL" id="AATQ01000001">
    <property type="protein sequence ID" value="EAU48558.1"/>
    <property type="molecule type" value="Genomic_DNA"/>
</dbReference>
<comment type="caution">
    <text evidence="1">The sequence shown here is derived from an EMBL/GenBank/DDBJ whole genome shotgun (WGS) entry which is preliminary data.</text>
</comment>
<name>Q0FWJ4_SALBH</name>